<accession>A0A8I0N0Q6</accession>
<gene>
    <name evidence="1" type="ORF">PPEP_b0509</name>
</gene>
<reference evidence="1 2" key="1">
    <citation type="submission" date="2015-06" db="EMBL/GenBank/DDBJ databases">
        <title>Genome sequence of Pseudoalteromonas peptidolytica.</title>
        <authorList>
            <person name="Xie B.-B."/>
            <person name="Rong J.-C."/>
            <person name="Qin Q.-L."/>
            <person name="Zhang Y.-Z."/>
        </authorList>
    </citation>
    <scope>NUCLEOTIDE SEQUENCE [LARGE SCALE GENOMIC DNA]</scope>
    <source>
        <strain evidence="1 2">F12-50-A1</strain>
    </source>
</reference>
<dbReference type="AlphaFoldDB" id="A0A8I0N0Q6"/>
<evidence type="ECO:0000313" key="1">
    <source>
        <dbReference type="EMBL" id="MBE0348701.1"/>
    </source>
</evidence>
<dbReference type="Proteomes" id="UP000660708">
    <property type="component" value="Unassembled WGS sequence"/>
</dbReference>
<sequence>MFKVGFTHRKLARILINLLGKRQQKLASAFLFFQIALSFKLLF</sequence>
<organism evidence="1 2">
    <name type="scientific">Pseudoalteromonas peptidolytica F12-50-A1</name>
    <dbReference type="NCBI Taxonomy" id="1315280"/>
    <lineage>
        <taxon>Bacteria</taxon>
        <taxon>Pseudomonadati</taxon>
        <taxon>Pseudomonadota</taxon>
        <taxon>Gammaproteobacteria</taxon>
        <taxon>Alteromonadales</taxon>
        <taxon>Pseudoalteromonadaceae</taxon>
        <taxon>Pseudoalteromonas</taxon>
    </lineage>
</organism>
<proteinExistence type="predicted"/>
<dbReference type="EMBL" id="AQHF01000034">
    <property type="protein sequence ID" value="MBE0348701.1"/>
    <property type="molecule type" value="Genomic_DNA"/>
</dbReference>
<name>A0A8I0N0Q6_9GAMM</name>
<keyword evidence="2" id="KW-1185">Reference proteome</keyword>
<protein>
    <submittedName>
        <fullName evidence="1">Uncharacterized protein</fullName>
    </submittedName>
</protein>
<evidence type="ECO:0000313" key="2">
    <source>
        <dbReference type="Proteomes" id="UP000660708"/>
    </source>
</evidence>
<comment type="caution">
    <text evidence="1">The sequence shown here is derived from an EMBL/GenBank/DDBJ whole genome shotgun (WGS) entry which is preliminary data.</text>
</comment>